<evidence type="ECO:0000256" key="3">
    <source>
        <dbReference type="ARBA" id="ARBA00022692"/>
    </source>
</evidence>
<organism evidence="8 9">
    <name type="scientific">Centaurea solstitialis</name>
    <name type="common">yellow star-thistle</name>
    <dbReference type="NCBI Taxonomy" id="347529"/>
    <lineage>
        <taxon>Eukaryota</taxon>
        <taxon>Viridiplantae</taxon>
        <taxon>Streptophyta</taxon>
        <taxon>Embryophyta</taxon>
        <taxon>Tracheophyta</taxon>
        <taxon>Spermatophyta</taxon>
        <taxon>Magnoliopsida</taxon>
        <taxon>eudicotyledons</taxon>
        <taxon>Gunneridae</taxon>
        <taxon>Pentapetalae</taxon>
        <taxon>asterids</taxon>
        <taxon>campanulids</taxon>
        <taxon>Asterales</taxon>
        <taxon>Asteraceae</taxon>
        <taxon>Carduoideae</taxon>
        <taxon>Cardueae</taxon>
        <taxon>Centaureinae</taxon>
        <taxon>Centaurea</taxon>
    </lineage>
</organism>
<accession>A0AA38W2B6</accession>
<dbReference type="GO" id="GO:0016020">
    <property type="term" value="C:membrane"/>
    <property type="evidence" value="ECO:0007669"/>
    <property type="project" value="UniProtKB-SubCell"/>
</dbReference>
<proteinExistence type="inferred from homology"/>
<dbReference type="PANTHER" id="PTHR11654">
    <property type="entry name" value="OLIGOPEPTIDE TRANSPORTER-RELATED"/>
    <property type="match status" value="1"/>
</dbReference>
<evidence type="ECO:0000256" key="1">
    <source>
        <dbReference type="ARBA" id="ARBA00004141"/>
    </source>
</evidence>
<feature type="transmembrane region" description="Helical" evidence="7">
    <location>
        <begin position="104"/>
        <end position="124"/>
    </location>
</feature>
<keyword evidence="3 7" id="KW-0812">Transmembrane</keyword>
<evidence type="ECO:0000256" key="7">
    <source>
        <dbReference type="SAM" id="Phobius"/>
    </source>
</evidence>
<dbReference type="EMBL" id="JARYMX010000006">
    <property type="protein sequence ID" value="KAJ9543782.1"/>
    <property type="molecule type" value="Genomic_DNA"/>
</dbReference>
<protein>
    <submittedName>
        <fullName evidence="8">Uncharacterized protein</fullName>
    </submittedName>
</protein>
<dbReference type="Pfam" id="PF00854">
    <property type="entry name" value="PTR2"/>
    <property type="match status" value="2"/>
</dbReference>
<dbReference type="AlphaFoldDB" id="A0AA38W2B6"/>
<evidence type="ECO:0000313" key="8">
    <source>
        <dbReference type="EMBL" id="KAJ9543782.1"/>
    </source>
</evidence>
<sequence>MANTGMAGPKWVRPGLKMLACNWVCRFQLMGLTIALGHGPGLYSIETPREAKRHLTLNVSFCSFLDKAAIELQSDHVKESVNPWQLCTVTQVEELKSIIKLLPIWATGIMFSCVYGQMSYLFVLQGSYMDITINKFKIPPASLSIFDTISVIFWVPIPYPGPGRPEIHQSQIGPHPAPTDGDRIGDLNLLDGGGRDLGSRQARDHQKTQLLRSQAHPDYFLIGLAEVFTFVGQLDFIYDQAPDSMRSLCSALSLTTVALGNYLSSLLVTIVMAVSTRGRKPGWIPDNLNRGQLQNFFWLLSIFSVLNLGAYLVVARWYTYKRTVGTFRAIVGKKYPRPHWTQTNTRQFWAEARLLKHAARGRSPRTSRMCPQGLKLRFTTM</sequence>
<comment type="subcellular location">
    <subcellularLocation>
        <location evidence="1">Membrane</location>
        <topology evidence="1">Multi-pass membrane protein</topology>
    </subcellularLocation>
</comment>
<reference evidence="8" key="1">
    <citation type="submission" date="2023-03" db="EMBL/GenBank/DDBJ databases">
        <title>Chromosome-scale reference genome and RAD-based genetic map of yellow starthistle (Centaurea solstitialis) reveal putative structural variation and QTLs associated with invader traits.</title>
        <authorList>
            <person name="Reatini B."/>
            <person name="Cang F.A."/>
            <person name="Jiang Q."/>
            <person name="Mckibben M.T.W."/>
            <person name="Barker M.S."/>
            <person name="Rieseberg L.H."/>
            <person name="Dlugosch K.M."/>
        </authorList>
    </citation>
    <scope>NUCLEOTIDE SEQUENCE</scope>
    <source>
        <strain evidence="8">CAN-66</strain>
        <tissue evidence="8">Leaf</tissue>
    </source>
</reference>
<comment type="similarity">
    <text evidence="2">Belongs to the major facilitator superfamily. Proton-dependent oligopeptide transporter (POT/PTR) (TC 2.A.17) family.</text>
</comment>
<gene>
    <name evidence="8" type="ORF">OSB04_023489</name>
</gene>
<evidence type="ECO:0000256" key="5">
    <source>
        <dbReference type="ARBA" id="ARBA00023136"/>
    </source>
</evidence>
<dbReference type="InterPro" id="IPR036259">
    <property type="entry name" value="MFS_trans_sf"/>
</dbReference>
<dbReference type="GO" id="GO:0022857">
    <property type="term" value="F:transmembrane transporter activity"/>
    <property type="evidence" value="ECO:0007669"/>
    <property type="project" value="InterPro"/>
</dbReference>
<evidence type="ECO:0000256" key="6">
    <source>
        <dbReference type="ARBA" id="ARBA00044504"/>
    </source>
</evidence>
<feature type="transmembrane region" description="Helical" evidence="7">
    <location>
        <begin position="250"/>
        <end position="276"/>
    </location>
</feature>
<dbReference type="SUPFAM" id="SSF103473">
    <property type="entry name" value="MFS general substrate transporter"/>
    <property type="match status" value="1"/>
</dbReference>
<dbReference type="Gene3D" id="1.20.1250.20">
    <property type="entry name" value="MFS general substrate transporter like domains"/>
    <property type="match status" value="2"/>
</dbReference>
<comment type="similarity">
    <text evidence="6">Belongs to the major facilitator superfamily. Phosphate:H(+) symporter (TC 2.A.1.9) family.</text>
</comment>
<keyword evidence="5 7" id="KW-0472">Membrane</keyword>
<evidence type="ECO:0000313" key="9">
    <source>
        <dbReference type="Proteomes" id="UP001172457"/>
    </source>
</evidence>
<dbReference type="InterPro" id="IPR000109">
    <property type="entry name" value="POT_fam"/>
</dbReference>
<evidence type="ECO:0000256" key="2">
    <source>
        <dbReference type="ARBA" id="ARBA00005982"/>
    </source>
</evidence>
<feature type="transmembrane region" description="Helical" evidence="7">
    <location>
        <begin position="296"/>
        <end position="318"/>
    </location>
</feature>
<comment type="caution">
    <text evidence="8">The sequence shown here is derived from an EMBL/GenBank/DDBJ whole genome shotgun (WGS) entry which is preliminary data.</text>
</comment>
<evidence type="ECO:0000256" key="4">
    <source>
        <dbReference type="ARBA" id="ARBA00022989"/>
    </source>
</evidence>
<dbReference type="Proteomes" id="UP001172457">
    <property type="component" value="Chromosome 6"/>
</dbReference>
<keyword evidence="9" id="KW-1185">Reference proteome</keyword>
<name>A0AA38W2B6_9ASTR</name>
<keyword evidence="4 7" id="KW-1133">Transmembrane helix</keyword>